<dbReference type="KEGG" id="sauh:SU9_014450"/>
<gene>
    <name evidence="2" type="ORF">SU9_014450</name>
</gene>
<reference evidence="2" key="2">
    <citation type="submission" date="2021-04" db="EMBL/GenBank/DDBJ databases">
        <authorList>
            <person name="Wen M.-L."/>
            <person name="Han X.-L."/>
            <person name="Xiong J."/>
        </authorList>
    </citation>
    <scope>NUCLEOTIDE SEQUENCE</scope>
    <source>
        <strain evidence="2">AGR0001</strain>
    </source>
</reference>
<proteinExistence type="predicted"/>
<feature type="compositionally biased region" description="Basic and acidic residues" evidence="1">
    <location>
        <begin position="8"/>
        <end position="18"/>
    </location>
</feature>
<sequence length="52" mass="5338">MEPPRSIGVDDRASEPAHRFGAGPGPRPPASGIGEPARPGTASHLLAPDLDR</sequence>
<dbReference type="Proteomes" id="UP000009036">
    <property type="component" value="Chromosome"/>
</dbReference>
<name>A0A8B1NNH4_9ACTN</name>
<keyword evidence="3" id="KW-1185">Reference proteome</keyword>
<evidence type="ECO:0000313" key="3">
    <source>
        <dbReference type="Proteomes" id="UP000009036"/>
    </source>
</evidence>
<feature type="region of interest" description="Disordered" evidence="1">
    <location>
        <begin position="1"/>
        <end position="52"/>
    </location>
</feature>
<dbReference type="EMBL" id="CP072931">
    <property type="protein sequence ID" value="QTZ92527.1"/>
    <property type="molecule type" value="Genomic_DNA"/>
</dbReference>
<reference evidence="2" key="1">
    <citation type="journal article" date="2012" name="J. Bacteriol.">
        <title>Genome Sequence of Streptomyces auratus Strain AGR0001, a Phoslactomycin-Producing Actinomycete.</title>
        <authorList>
            <person name="Han X."/>
            <person name="Li M."/>
            <person name="Ding Z."/>
            <person name="Zhao J."/>
            <person name="Ji K."/>
            <person name="Wen M."/>
            <person name="Lu T."/>
        </authorList>
    </citation>
    <scope>NUCLEOTIDE SEQUENCE</scope>
    <source>
        <strain evidence="2">AGR0001</strain>
    </source>
</reference>
<evidence type="ECO:0000313" key="2">
    <source>
        <dbReference type="EMBL" id="QTZ92527.1"/>
    </source>
</evidence>
<evidence type="ECO:0000256" key="1">
    <source>
        <dbReference type="SAM" id="MobiDB-lite"/>
    </source>
</evidence>
<accession>A0A8B1NNH4</accession>
<organism evidence="2 3">
    <name type="scientific">Streptomyces auratus AGR0001</name>
    <dbReference type="NCBI Taxonomy" id="1160718"/>
    <lineage>
        <taxon>Bacteria</taxon>
        <taxon>Bacillati</taxon>
        <taxon>Actinomycetota</taxon>
        <taxon>Actinomycetes</taxon>
        <taxon>Kitasatosporales</taxon>
        <taxon>Streptomycetaceae</taxon>
        <taxon>Streptomyces</taxon>
    </lineage>
</organism>
<protein>
    <submittedName>
        <fullName evidence="2">Uncharacterized protein</fullName>
    </submittedName>
</protein>
<dbReference type="RefSeq" id="WP_167551458.1">
    <property type="nucleotide sequence ID" value="NZ_CP072931.1"/>
</dbReference>
<dbReference type="AlphaFoldDB" id="A0A8B1NNH4"/>